<sequence length="161" mass="18621">MLKYYFNYNLKDISPKATAYLEENLKWDDLEIACLEGCPTELEWPLEWEWLCKHFTDTKFVNKSVAGKKAWESKALLHHSSSMPFSYRVEEGSKFPELDMFNIYVRPGDKTTKQLHVRSPDCCPGYPERLDCIPDCGPGQEDEHDLTGLQDVWPPNLNAST</sequence>
<name>A0A5N5I6W8_9ROSA</name>
<accession>A0A5N5I6W8</accession>
<dbReference type="OrthoDB" id="1708998at2759"/>
<protein>
    <submittedName>
        <fullName evidence="1">Uncharacterized protein</fullName>
    </submittedName>
</protein>
<dbReference type="Proteomes" id="UP000327157">
    <property type="component" value="Chromosome 5"/>
</dbReference>
<gene>
    <name evidence="1" type="ORF">D8674_026469</name>
</gene>
<reference evidence="1 2" key="3">
    <citation type="submission" date="2019-11" db="EMBL/GenBank/DDBJ databases">
        <title>A de novo genome assembly of a pear dwarfing rootstock.</title>
        <authorList>
            <person name="Wang F."/>
            <person name="Wang J."/>
            <person name="Li S."/>
            <person name="Zhang Y."/>
            <person name="Fang M."/>
            <person name="Ma L."/>
            <person name="Zhao Y."/>
            <person name="Jiang S."/>
        </authorList>
    </citation>
    <scope>NUCLEOTIDE SEQUENCE [LARGE SCALE GENOMIC DNA]</scope>
    <source>
        <strain evidence="1">S2</strain>
        <tissue evidence="1">Leaf</tissue>
    </source>
</reference>
<evidence type="ECO:0000313" key="1">
    <source>
        <dbReference type="EMBL" id="KAB2635935.1"/>
    </source>
</evidence>
<keyword evidence="2" id="KW-1185">Reference proteome</keyword>
<comment type="caution">
    <text evidence="1">The sequence shown here is derived from an EMBL/GenBank/DDBJ whole genome shotgun (WGS) entry which is preliminary data.</text>
</comment>
<evidence type="ECO:0000313" key="2">
    <source>
        <dbReference type="Proteomes" id="UP000327157"/>
    </source>
</evidence>
<proteinExistence type="predicted"/>
<dbReference type="AlphaFoldDB" id="A0A5N5I6W8"/>
<reference evidence="1 2" key="1">
    <citation type="submission" date="2019-09" db="EMBL/GenBank/DDBJ databases">
        <authorList>
            <person name="Ou C."/>
        </authorList>
    </citation>
    <scope>NUCLEOTIDE SEQUENCE [LARGE SCALE GENOMIC DNA]</scope>
    <source>
        <strain evidence="1">S2</strain>
        <tissue evidence="1">Leaf</tissue>
    </source>
</reference>
<reference evidence="2" key="2">
    <citation type="submission" date="2019-10" db="EMBL/GenBank/DDBJ databases">
        <title>A de novo genome assembly of a pear dwarfing rootstock.</title>
        <authorList>
            <person name="Wang F."/>
            <person name="Wang J."/>
            <person name="Li S."/>
            <person name="Zhang Y."/>
            <person name="Fang M."/>
            <person name="Ma L."/>
            <person name="Zhao Y."/>
            <person name="Jiang S."/>
        </authorList>
    </citation>
    <scope>NUCLEOTIDE SEQUENCE [LARGE SCALE GENOMIC DNA]</scope>
</reference>
<dbReference type="EMBL" id="SMOL01000004">
    <property type="protein sequence ID" value="KAB2635935.1"/>
    <property type="molecule type" value="Genomic_DNA"/>
</dbReference>
<organism evidence="1 2">
    <name type="scientific">Pyrus ussuriensis x Pyrus communis</name>
    <dbReference type="NCBI Taxonomy" id="2448454"/>
    <lineage>
        <taxon>Eukaryota</taxon>
        <taxon>Viridiplantae</taxon>
        <taxon>Streptophyta</taxon>
        <taxon>Embryophyta</taxon>
        <taxon>Tracheophyta</taxon>
        <taxon>Spermatophyta</taxon>
        <taxon>Magnoliopsida</taxon>
        <taxon>eudicotyledons</taxon>
        <taxon>Gunneridae</taxon>
        <taxon>Pentapetalae</taxon>
        <taxon>rosids</taxon>
        <taxon>fabids</taxon>
        <taxon>Rosales</taxon>
        <taxon>Rosaceae</taxon>
        <taxon>Amygdaloideae</taxon>
        <taxon>Maleae</taxon>
        <taxon>Pyrus</taxon>
    </lineage>
</organism>